<name>A0A8J6TIQ9_9BACT</name>
<reference evidence="1 2" key="1">
    <citation type="submission" date="2020-08" db="EMBL/GenBank/DDBJ databases">
        <title>Bridging the membrane lipid divide: bacteria of the FCB group superphylum have the potential to synthesize archaeal ether lipids.</title>
        <authorList>
            <person name="Villanueva L."/>
            <person name="Von Meijenfeldt F.A.B."/>
            <person name="Westbye A.B."/>
            <person name="Yadav S."/>
            <person name="Hopmans E.C."/>
            <person name="Dutilh B.E."/>
            <person name="Sinninghe Damste J.S."/>
        </authorList>
    </citation>
    <scope>NUCLEOTIDE SEQUENCE [LARGE SCALE GENOMIC DNA]</scope>
    <source>
        <strain evidence="1">NIOZ-UU30</strain>
    </source>
</reference>
<dbReference type="Proteomes" id="UP000603434">
    <property type="component" value="Unassembled WGS sequence"/>
</dbReference>
<accession>A0A8J6TIQ9</accession>
<evidence type="ECO:0000313" key="2">
    <source>
        <dbReference type="Proteomes" id="UP000603434"/>
    </source>
</evidence>
<proteinExistence type="predicted"/>
<protein>
    <submittedName>
        <fullName evidence="1">Uncharacterized protein</fullName>
    </submittedName>
</protein>
<comment type="caution">
    <text evidence="1">The sequence shown here is derived from an EMBL/GenBank/DDBJ whole genome shotgun (WGS) entry which is preliminary data.</text>
</comment>
<dbReference type="AlphaFoldDB" id="A0A8J6TIQ9"/>
<dbReference type="EMBL" id="JACNJH010000129">
    <property type="protein sequence ID" value="MBC8361342.1"/>
    <property type="molecule type" value="Genomic_DNA"/>
</dbReference>
<gene>
    <name evidence="1" type="ORF">H8E23_08095</name>
</gene>
<organism evidence="1 2">
    <name type="scientific">Candidatus Desulfatibia profunda</name>
    <dbReference type="NCBI Taxonomy" id="2841695"/>
    <lineage>
        <taxon>Bacteria</taxon>
        <taxon>Pseudomonadati</taxon>
        <taxon>Thermodesulfobacteriota</taxon>
        <taxon>Desulfobacteria</taxon>
        <taxon>Desulfobacterales</taxon>
        <taxon>Desulfobacterales incertae sedis</taxon>
        <taxon>Candidatus Desulfatibia</taxon>
    </lineage>
</organism>
<sequence>MTDISKITLYSGGHKGAEAEFGKLAEAWHIKEVNISFEGHNAERTRGELGDVHK</sequence>
<evidence type="ECO:0000313" key="1">
    <source>
        <dbReference type="EMBL" id="MBC8361342.1"/>
    </source>
</evidence>